<dbReference type="OrthoDB" id="9994905at2759"/>
<dbReference type="SUPFAM" id="SSF48350">
    <property type="entry name" value="GTPase activation domain, GAP"/>
    <property type="match status" value="1"/>
</dbReference>
<dbReference type="InterPro" id="IPR008936">
    <property type="entry name" value="Rho_GTPase_activation_prot"/>
</dbReference>
<feature type="region of interest" description="Disordered" evidence="2">
    <location>
        <begin position="995"/>
        <end position="1073"/>
    </location>
</feature>
<feature type="compositionally biased region" description="Polar residues" evidence="2">
    <location>
        <begin position="926"/>
        <end position="965"/>
    </location>
</feature>
<dbReference type="GO" id="GO:0007165">
    <property type="term" value="P:signal transduction"/>
    <property type="evidence" value="ECO:0007669"/>
    <property type="project" value="InterPro"/>
</dbReference>
<feature type="compositionally biased region" description="Polar residues" evidence="2">
    <location>
        <begin position="676"/>
        <end position="685"/>
    </location>
</feature>
<feature type="coiled-coil region" evidence="1">
    <location>
        <begin position="701"/>
        <end position="741"/>
    </location>
</feature>
<feature type="compositionally biased region" description="Basic and acidic residues" evidence="2">
    <location>
        <begin position="844"/>
        <end position="855"/>
    </location>
</feature>
<dbReference type="EMBL" id="JAGTJS010000009">
    <property type="protein sequence ID" value="KAH7258640.1"/>
    <property type="molecule type" value="Genomic_DNA"/>
</dbReference>
<feature type="compositionally biased region" description="Basic residues" evidence="2">
    <location>
        <begin position="649"/>
        <end position="666"/>
    </location>
</feature>
<gene>
    <name evidence="4" type="ORF">B0J15DRAFT_395764</name>
</gene>
<feature type="coiled-coil region" evidence="1">
    <location>
        <begin position="1075"/>
        <end position="1138"/>
    </location>
</feature>
<feature type="region of interest" description="Disordered" evidence="2">
    <location>
        <begin position="447"/>
        <end position="688"/>
    </location>
</feature>
<evidence type="ECO:0000256" key="2">
    <source>
        <dbReference type="SAM" id="MobiDB-lite"/>
    </source>
</evidence>
<comment type="caution">
    <text evidence="4">The sequence shown here is derived from an EMBL/GenBank/DDBJ whole genome shotgun (WGS) entry which is preliminary data.</text>
</comment>
<feature type="domain" description="Rho-GAP" evidence="3">
    <location>
        <begin position="171"/>
        <end position="434"/>
    </location>
</feature>
<dbReference type="SMART" id="SM00324">
    <property type="entry name" value="RhoGAP"/>
    <property type="match status" value="1"/>
</dbReference>
<dbReference type="CDD" id="cd00159">
    <property type="entry name" value="RhoGAP"/>
    <property type="match status" value="1"/>
</dbReference>
<evidence type="ECO:0000256" key="1">
    <source>
        <dbReference type="SAM" id="Coils"/>
    </source>
</evidence>
<feature type="region of interest" description="Disordered" evidence="2">
    <location>
        <begin position="1211"/>
        <end position="1242"/>
    </location>
</feature>
<proteinExistence type="predicted"/>
<sequence length="1287" mass="142181">MDQPSPPVSLGRDSPPDAPRSLLMPSRSVRSLQGPISRADRGPTLHTSRTWTTSSGDHGIMSDTDEWEDRASFVQEYNRLATKHGVRILVIEDIDFRNSTNQPTSPRKPSWLRRILRSVSSQPTPMKPPAHQLPRHKRSVSDFAHSLLHRNESAKRLDLQTMVRICGKSTLYLPSEYAPSALILPTSIRATAHYLSQNVPTRGIFRIPGSIRVVNTLYDYYCCIEHGNVGITGTVRCPTLPTHVHASVNDVASTFKRLLSVIPGGILGSLSLFDAFVAVNSQLQGDPELTRTKQSRVRARLIALAVATVESQFRRELICAVFGLLSLVGRHAETTPREDESGRPLPTTDLMGYNALGIVFGPLLLGDMLEHYTMKLATPKSGLLVLPLRSPKLHKDRRRGRASETKDSRPPTVDKIHIANTIAEMLISNWRDVVRQMKSLDIHRQEELPNPGRQHEPLPSSQSNFVLTKPQGWDQTWSSGHEDIPREGSPSLATPTPGVSRQRSRSHSSPRSTRLVTRSSVGILSPTVEETSPDDGSSRDAQSLTRRPVPGNGKDGTPCRRPGHANTSSRPESMPPLVQRAGSTRSRETGETLADVLSGKLEEPTLLGFSRRSSLPSRLQSKQRPDTTNASKSKPPKAPKDVPIERKNAIRRKKNPAKDKHQKKSGHQPIADEWPETTTESSTATDFRDSQSIHLEFSSEQEALEAAIKAHAEEMKQLEALDAAEQKKLEALDAAEQKRNSIAGHHTDRQGLPDIKMEEPIQDGENTYFASNVVTQRDSKAPADHASLVPTPREFYSPMQTPLTLTEENVSCHGVSSPEIHELSVSTQAQHPGELDEGIRDVQHQETDSFDKPPEETPLPDSPSWASLIPKRQPLTSLRRCASEAANKPRSVKAMAARFEGGTCSTDSSPPRTKSESMAHSFIPRFSQSSPAKTMRHSSSGSTLGRHSLPNISTPTHSQHPSESPNIRDYELRASIGEKAALRAVQLQQTEHPAMLANRQTIPSRKPVPGDNAPEVSLQNPPSLGTMIPHPEQPPIAHHLNLVRPSSSSSNLQDGQSTSRSTHDSSTLISRPGSATTLLAQIRTLQRQLHQKTEETLHLRRQLEVQEDADVGTLSQQLREAKREAQMWKERAEAAERRIKVFERFTARLRGIQEAATVTEPHDLSDDAFDMGHEDESREGQTLLGRRITRYESDGSRRTEDAGVVTARIRKCLHGPGKTDGAPDSPPLSEASRAQNASNRAAKDINQSAVEIWMAAQELLHLEEEQGQRLTHDGRQPIEGDVLLEGV</sequence>
<feature type="compositionally biased region" description="Polar residues" evidence="2">
    <location>
        <begin position="1051"/>
        <end position="1073"/>
    </location>
</feature>
<accession>A0A9P9HJB1</accession>
<dbReference type="InterPro" id="IPR000198">
    <property type="entry name" value="RhoGAP_dom"/>
</dbReference>
<reference evidence="4" key="1">
    <citation type="journal article" date="2021" name="Nat. Commun.">
        <title>Genetic determinants of endophytism in the Arabidopsis root mycobiome.</title>
        <authorList>
            <person name="Mesny F."/>
            <person name="Miyauchi S."/>
            <person name="Thiergart T."/>
            <person name="Pickel B."/>
            <person name="Atanasova L."/>
            <person name="Karlsson M."/>
            <person name="Huettel B."/>
            <person name="Barry K.W."/>
            <person name="Haridas S."/>
            <person name="Chen C."/>
            <person name="Bauer D."/>
            <person name="Andreopoulos W."/>
            <person name="Pangilinan J."/>
            <person name="LaButti K."/>
            <person name="Riley R."/>
            <person name="Lipzen A."/>
            <person name="Clum A."/>
            <person name="Drula E."/>
            <person name="Henrissat B."/>
            <person name="Kohler A."/>
            <person name="Grigoriev I.V."/>
            <person name="Martin F.M."/>
            <person name="Hacquard S."/>
        </authorList>
    </citation>
    <scope>NUCLEOTIDE SEQUENCE</scope>
    <source>
        <strain evidence="4">FSSC 5 MPI-SDFR-AT-0091</strain>
    </source>
</reference>
<feature type="region of interest" description="Disordered" evidence="2">
    <location>
        <begin position="844"/>
        <end position="871"/>
    </location>
</feature>
<feature type="region of interest" description="Disordered" evidence="2">
    <location>
        <begin position="393"/>
        <end position="414"/>
    </location>
</feature>
<feature type="compositionally biased region" description="Basic and acidic residues" evidence="2">
    <location>
        <begin position="638"/>
        <end position="648"/>
    </location>
</feature>
<keyword evidence="1" id="KW-0175">Coiled coil</keyword>
<name>A0A9P9HJB1_FUSSL</name>
<dbReference type="PROSITE" id="PS50238">
    <property type="entry name" value="RHOGAP"/>
    <property type="match status" value="1"/>
</dbReference>
<keyword evidence="5" id="KW-1185">Reference proteome</keyword>
<protein>
    <recommendedName>
        <fullName evidence="3">Rho-GAP domain-containing protein</fullName>
    </recommendedName>
</protein>
<feature type="compositionally biased region" description="Basic and acidic residues" evidence="2">
    <location>
        <begin position="401"/>
        <end position="414"/>
    </location>
</feature>
<organism evidence="4 5">
    <name type="scientific">Fusarium solani</name>
    <name type="common">Filamentous fungus</name>
    <dbReference type="NCBI Taxonomy" id="169388"/>
    <lineage>
        <taxon>Eukaryota</taxon>
        <taxon>Fungi</taxon>
        <taxon>Dikarya</taxon>
        <taxon>Ascomycota</taxon>
        <taxon>Pezizomycotina</taxon>
        <taxon>Sordariomycetes</taxon>
        <taxon>Hypocreomycetidae</taxon>
        <taxon>Hypocreales</taxon>
        <taxon>Nectriaceae</taxon>
        <taxon>Fusarium</taxon>
        <taxon>Fusarium solani species complex</taxon>
    </lineage>
</organism>
<feature type="compositionally biased region" description="Low complexity" evidence="2">
    <location>
        <begin position="1231"/>
        <end position="1240"/>
    </location>
</feature>
<dbReference type="Proteomes" id="UP000736672">
    <property type="component" value="Unassembled WGS sequence"/>
</dbReference>
<feature type="compositionally biased region" description="Low complexity" evidence="2">
    <location>
        <begin position="606"/>
        <end position="622"/>
    </location>
</feature>
<dbReference type="Gene3D" id="1.10.555.10">
    <property type="entry name" value="Rho GTPase activation protein"/>
    <property type="match status" value="1"/>
</dbReference>
<feature type="region of interest" description="Disordered" evidence="2">
    <location>
        <begin position="923"/>
        <end position="966"/>
    </location>
</feature>
<evidence type="ECO:0000259" key="3">
    <source>
        <dbReference type="PROSITE" id="PS50238"/>
    </source>
</evidence>
<evidence type="ECO:0000313" key="5">
    <source>
        <dbReference type="Proteomes" id="UP000736672"/>
    </source>
</evidence>
<dbReference type="Pfam" id="PF00620">
    <property type="entry name" value="RhoGAP"/>
    <property type="match status" value="1"/>
</dbReference>
<evidence type="ECO:0000313" key="4">
    <source>
        <dbReference type="EMBL" id="KAH7258640.1"/>
    </source>
</evidence>
<feature type="region of interest" description="Disordered" evidence="2">
    <location>
        <begin position="1"/>
        <end position="63"/>
    </location>
</feature>
<feature type="compositionally biased region" description="Polar residues" evidence="2">
    <location>
        <begin position="45"/>
        <end position="56"/>
    </location>
</feature>